<organism evidence="1 2">
    <name type="scientific">Toxoplasma gondii RUB</name>
    <dbReference type="NCBI Taxonomy" id="935652"/>
    <lineage>
        <taxon>Eukaryota</taxon>
        <taxon>Sar</taxon>
        <taxon>Alveolata</taxon>
        <taxon>Apicomplexa</taxon>
        <taxon>Conoidasida</taxon>
        <taxon>Coccidia</taxon>
        <taxon>Eucoccidiorida</taxon>
        <taxon>Eimeriorina</taxon>
        <taxon>Sarcocystidae</taxon>
        <taxon>Toxoplasma</taxon>
    </lineage>
</organism>
<comment type="caution">
    <text evidence="1">The sequence shown here is derived from an EMBL/GenBank/DDBJ whole genome shotgun (WGS) entry which is preliminary data.</text>
</comment>
<sequence length="186" mass="21309">MQLRESALRPVVKTAVDPRFSFDSIEKQRILGRIIMNARSNPARSSFVFFRFRENLRHGDITEDAMRETREFFLSAFLIQARTAEWASDCLLKCFRSFGPEIVFFCVLSLLRREEPLGGCGVNLSRKSESGILTLPLLPHHGTNIRFIPLTSLRAERRLLPAFCACTAKGSRPSLPFFRQRRVSCL</sequence>
<accession>A0A086MAD3</accession>
<evidence type="ECO:0000313" key="2">
    <source>
        <dbReference type="Proteomes" id="UP000028834"/>
    </source>
</evidence>
<proteinExistence type="predicted"/>
<dbReference type="Proteomes" id="UP000028834">
    <property type="component" value="Unassembled WGS sequence"/>
</dbReference>
<reference evidence="1 2" key="1">
    <citation type="submission" date="2014-05" db="EMBL/GenBank/DDBJ databases">
        <authorList>
            <person name="Sibley D."/>
            <person name="Venepally P."/>
            <person name="Karamycheva S."/>
            <person name="Hadjithomas M."/>
            <person name="Khan A."/>
            <person name="Brunk B."/>
            <person name="Roos D."/>
            <person name="Caler E."/>
            <person name="Lorenzi H."/>
        </authorList>
    </citation>
    <scope>NUCLEOTIDE SEQUENCE [LARGE SCALE GENOMIC DNA]</scope>
    <source>
        <strain evidence="1 2">RUB</strain>
    </source>
</reference>
<dbReference type="AlphaFoldDB" id="A0A086MAD3"/>
<evidence type="ECO:0000313" key="1">
    <source>
        <dbReference type="EMBL" id="KFG65851.1"/>
    </source>
</evidence>
<dbReference type="EMBL" id="AFYV02000186">
    <property type="protein sequence ID" value="KFG65851.1"/>
    <property type="molecule type" value="Genomic_DNA"/>
</dbReference>
<gene>
    <name evidence="1" type="ORF">TGRUB_310798</name>
</gene>
<protein>
    <submittedName>
        <fullName evidence="1">Uncharacterized protein</fullName>
    </submittedName>
</protein>
<dbReference type="VEuPathDB" id="ToxoDB:TGRUB_310798"/>
<name>A0A086MAD3_TOXGO</name>